<evidence type="ECO:0000256" key="1">
    <source>
        <dbReference type="ARBA" id="ARBA00004651"/>
    </source>
</evidence>
<evidence type="ECO:0000256" key="8">
    <source>
        <dbReference type="SAM" id="Phobius"/>
    </source>
</evidence>
<dbReference type="PANTHER" id="PTHR43302:SF5">
    <property type="entry name" value="TRANSPORTER ARSB-RELATED"/>
    <property type="match status" value="1"/>
</dbReference>
<keyword evidence="4" id="KW-1003">Cell membrane</keyword>
<dbReference type="AlphaFoldDB" id="A0A3N1Y9L8"/>
<dbReference type="Proteomes" id="UP000276634">
    <property type="component" value="Unassembled WGS sequence"/>
</dbReference>
<feature type="transmembrane region" description="Helical" evidence="8">
    <location>
        <begin position="134"/>
        <end position="152"/>
    </location>
</feature>
<evidence type="ECO:0000256" key="5">
    <source>
        <dbReference type="ARBA" id="ARBA00022692"/>
    </source>
</evidence>
<dbReference type="GO" id="GO:0015105">
    <property type="term" value="F:arsenite transmembrane transporter activity"/>
    <property type="evidence" value="ECO:0007669"/>
    <property type="project" value="InterPro"/>
</dbReference>
<dbReference type="InterPro" id="IPR004680">
    <property type="entry name" value="Cit_transptr-like_dom"/>
</dbReference>
<feature type="transmembrane region" description="Helical" evidence="8">
    <location>
        <begin position="217"/>
        <end position="237"/>
    </location>
</feature>
<dbReference type="PRINTS" id="PR00758">
    <property type="entry name" value="ARSENICPUMP"/>
</dbReference>
<evidence type="ECO:0000313" key="10">
    <source>
        <dbReference type="EMBL" id="ROR35188.1"/>
    </source>
</evidence>
<evidence type="ECO:0000313" key="11">
    <source>
        <dbReference type="Proteomes" id="UP000276634"/>
    </source>
</evidence>
<feature type="domain" description="Citrate transporter-like" evidence="9">
    <location>
        <begin position="24"/>
        <end position="351"/>
    </location>
</feature>
<organism evidence="10 11">
    <name type="scientific">Inmirania thermothiophila</name>
    <dbReference type="NCBI Taxonomy" id="1750597"/>
    <lineage>
        <taxon>Bacteria</taxon>
        <taxon>Pseudomonadati</taxon>
        <taxon>Pseudomonadota</taxon>
        <taxon>Gammaproteobacteria</taxon>
        <taxon>Chromatiales</taxon>
        <taxon>Ectothiorhodospiraceae</taxon>
        <taxon>Inmirania</taxon>
    </lineage>
</organism>
<dbReference type="Pfam" id="PF03600">
    <property type="entry name" value="CitMHS"/>
    <property type="match status" value="1"/>
</dbReference>
<gene>
    <name evidence="10" type="ORF">EDC57_1105</name>
</gene>
<feature type="transmembrane region" description="Helical" evidence="8">
    <location>
        <begin position="95"/>
        <end position="122"/>
    </location>
</feature>
<feature type="transmembrane region" description="Helical" evidence="8">
    <location>
        <begin position="273"/>
        <end position="292"/>
    </location>
</feature>
<feature type="transmembrane region" description="Helical" evidence="8">
    <location>
        <begin position="243"/>
        <end position="261"/>
    </location>
</feature>
<keyword evidence="7 8" id="KW-0472">Membrane</keyword>
<accession>A0A3N1Y9L8</accession>
<feature type="transmembrane region" description="Helical" evidence="8">
    <location>
        <begin position="172"/>
        <end position="196"/>
    </location>
</feature>
<evidence type="ECO:0000256" key="4">
    <source>
        <dbReference type="ARBA" id="ARBA00022475"/>
    </source>
</evidence>
<evidence type="ECO:0000256" key="2">
    <source>
        <dbReference type="ARBA" id="ARBA00009843"/>
    </source>
</evidence>
<keyword evidence="3" id="KW-0813">Transport</keyword>
<proteinExistence type="inferred from homology"/>
<feature type="transmembrane region" description="Helical" evidence="8">
    <location>
        <begin position="386"/>
        <end position="404"/>
    </location>
</feature>
<comment type="subcellular location">
    <subcellularLocation>
        <location evidence="1">Cell membrane</location>
        <topology evidence="1">Multi-pass membrane protein</topology>
    </subcellularLocation>
</comment>
<keyword evidence="5 8" id="KW-0812">Transmembrane</keyword>
<evidence type="ECO:0000259" key="9">
    <source>
        <dbReference type="Pfam" id="PF03600"/>
    </source>
</evidence>
<keyword evidence="6 8" id="KW-1133">Transmembrane helix</keyword>
<dbReference type="GO" id="GO:0005886">
    <property type="term" value="C:plasma membrane"/>
    <property type="evidence" value="ECO:0007669"/>
    <property type="project" value="UniProtKB-SubCell"/>
</dbReference>
<dbReference type="InterPro" id="IPR000802">
    <property type="entry name" value="Arsenical_pump_ArsB"/>
</dbReference>
<reference evidence="10 11" key="1">
    <citation type="submission" date="2018-11" db="EMBL/GenBank/DDBJ databases">
        <title>Genomic Encyclopedia of Type Strains, Phase IV (KMG-IV): sequencing the most valuable type-strain genomes for metagenomic binning, comparative biology and taxonomic classification.</title>
        <authorList>
            <person name="Goeker M."/>
        </authorList>
    </citation>
    <scope>NUCLEOTIDE SEQUENCE [LARGE SCALE GENOMIC DNA]</scope>
    <source>
        <strain evidence="10 11">DSM 100275</strain>
    </source>
</reference>
<evidence type="ECO:0000256" key="7">
    <source>
        <dbReference type="ARBA" id="ARBA00023136"/>
    </source>
</evidence>
<keyword evidence="11" id="KW-1185">Reference proteome</keyword>
<evidence type="ECO:0000256" key="6">
    <source>
        <dbReference type="ARBA" id="ARBA00022989"/>
    </source>
</evidence>
<evidence type="ECO:0000256" key="3">
    <source>
        <dbReference type="ARBA" id="ARBA00022448"/>
    </source>
</evidence>
<name>A0A3N1Y9L8_9GAMM</name>
<sequence length="406" mass="41934">MAGLAVLVATFGLVLLRRLGPLRLAIWQVMAAGAAAAVLTGAIGPAQALRAIDLEVIAFLAGMFLIGEGLARSGLLQAGAHALLARTRSADGLVLGVVLTSGVASALLMNDTLAVVGTPLALHLAREHRLPPRLLLLALAYGITTGSVMSPIGNPQNLLIATQAALPQPFLAFLAGLGPATLLALLLAWLVLRLAFPGDFRTGPLTLRPVVVSDRRLALLAAFSMAILVVLVLGRIALAASGLAAPLPLGAMALVAAAPLLASPRRRELIRGIDWHTLLFFACLFIVVAAAWRSPLVRAGVEAIAGPARTPAAVLAVSAGLSQVLSNVPLVALYLPLLHGAGTETLLALAAGSTVAGNLLFLGAASNVIIVQRAARAGQRLRQRDFVRAGAPLTLLQLLLYWAFLR</sequence>
<feature type="transmembrane region" description="Helical" evidence="8">
    <location>
        <begin position="26"/>
        <end position="44"/>
    </location>
</feature>
<dbReference type="OrthoDB" id="9809303at2"/>
<comment type="caution">
    <text evidence="10">The sequence shown here is derived from an EMBL/GenBank/DDBJ whole genome shotgun (WGS) entry which is preliminary data.</text>
</comment>
<protein>
    <submittedName>
        <fullName evidence="10">YbiR family transporter</fullName>
    </submittedName>
</protein>
<comment type="similarity">
    <text evidence="2">Belongs to the CitM (TC 2.A.11) transporter family.</text>
</comment>
<feature type="transmembrane region" description="Helical" evidence="8">
    <location>
        <begin position="346"/>
        <end position="365"/>
    </location>
</feature>
<dbReference type="EMBL" id="RJVI01000001">
    <property type="protein sequence ID" value="ROR35188.1"/>
    <property type="molecule type" value="Genomic_DNA"/>
</dbReference>
<dbReference type="RefSeq" id="WP_123400820.1">
    <property type="nucleotide sequence ID" value="NZ_RJVI01000001.1"/>
</dbReference>
<dbReference type="PANTHER" id="PTHR43302">
    <property type="entry name" value="TRANSPORTER ARSB-RELATED"/>
    <property type="match status" value="1"/>
</dbReference>
<feature type="transmembrane region" description="Helical" evidence="8">
    <location>
        <begin position="56"/>
        <end position="75"/>
    </location>
</feature>